<keyword evidence="6" id="KW-1185">Reference proteome</keyword>
<dbReference type="InterPro" id="IPR020845">
    <property type="entry name" value="AMP-binding_CS"/>
</dbReference>
<evidence type="ECO:0000313" key="6">
    <source>
        <dbReference type="Proteomes" id="UP001064632"/>
    </source>
</evidence>
<dbReference type="Gene3D" id="3.40.50.980">
    <property type="match status" value="2"/>
</dbReference>
<comment type="cofactor">
    <cofactor evidence="1">
        <name>pantetheine 4'-phosphate</name>
        <dbReference type="ChEBI" id="CHEBI:47942"/>
    </cofactor>
</comment>
<dbReference type="InterPro" id="IPR041464">
    <property type="entry name" value="TubC_N"/>
</dbReference>
<dbReference type="InterPro" id="IPR010071">
    <property type="entry name" value="AA_adenyl_dom"/>
</dbReference>
<dbReference type="InterPro" id="IPR020806">
    <property type="entry name" value="PKS_PP-bd"/>
</dbReference>
<evidence type="ECO:0000256" key="3">
    <source>
        <dbReference type="ARBA" id="ARBA00022553"/>
    </source>
</evidence>
<dbReference type="InterPro" id="IPR009081">
    <property type="entry name" value="PP-bd_ACP"/>
</dbReference>
<dbReference type="InterPro" id="IPR023213">
    <property type="entry name" value="CAT-like_dom_sf"/>
</dbReference>
<sequence length="1791" mass="195499">MKVVERIIERALQSQVALYLKDGKLAYTAAGGGLSDELRAEIAAHKTEIIAYLQALSGDADDTGGFRLERAPDGVDRPLSSQQHQVWLAQKINEQGQYNIANAFEFRAHLDPARLSSTLQHVLERHEILRTVYVADAAGEVRQRVLGSAAFAVTFTDLSAIDEAQQRNEVAALVAAEQARPFDLSRDFPIRAVCYSCSPSRSVLSITIHHIASDGWSQELLVGEIAAVYRALSEGRAPALAPLAFQYGDYAYSQQKALSEGRFEREKAYWLRELAGAATDPVLPTDFARPKVFVSSGASVECRLDAEESGRLGALAKRHNMTLFMLLESALALLLGRWTGREDVVIGSPIAGRDLEATHGLVGLFVNVLPLRTRCPVQGPLEQYLRDSKSRLLEAFAMQSLPLGIAMEALGVEQALSHTPLFQAVFNLQTVAAESLALGDIELAPLPQAPLIKYDLEVVALQGTDGLTLSWKYADRLFAANTIETLAEAYRALLRQIGSGDALDIADLVFSGLSAIASRGSEDVLADDNARASAIVQAHFPGSPVAWVRQGSAATGRHVVHVLLPDPLAAEVLAQRQRDAQAQLQSELGAHWQPDAWSLVGRECLAAAGHLDKKKLPTVAFALETDVQRQVAAVWQEILECQAIGLTDDFFDLGGNSIKAMRVTSKVSEVCSVDMQIRDIFEYTVLADYAAQVEARSLVRQPGIGKRPDGERMALSFSQERLWFLDQLNGGSPEYNMPALFQLEGRFDHLRAEEAMRTIVQRHEVLRTVYESDDAGAVQRVIDGADFRVAYADLSTLSEAAAQQELERLIRAEVVRPFDLAKDLMVRAGYFLLGHTEDGGQRGILLFNIHHIACDGWSLDLLVNEFVSVYRQLDTGDSAALPELPIQYGDYAYWQRQWLGSGSFDQQLGYWLKQLEDVPAVHALRLDRPRPEIKAYVGDSVAGGVDAATTAALDTLAKRFQLTPFMLMHAALALVLARNGNSDDVVVGTPVANRHQAQTEHLIGFFINTLVLRLNTGHGTLGDFLREVRQVHLDAQSNQDVPFELLVDRLNVPRTTQHTPLFQIMLTSDADYGLKRGEERALLMLPGARIRTYPFEGFAAKFDLEVNISQTFETTALRWTYDSAIFDRSSVERLNAHLERVMASLAALAADLGRAPETPLAPLPMLAEREIRFLLDRHDGRPVTYPQDRCIHQLFDAQAEKTPDAIALESDGVRLTYRELHEQASAIARHLRSVQAVGPGRLVGVCLERSVHLVAAVLGILKAGGAYVPLDPSYPKARTGHILEDAAIDLVLTQESLRGQFEGQRCELVVVDGDVVAAAAGTDDDSALPVVAPSDLAYVIYTSGSTGKPKGVAIRHANTVTMLYWARNTYSDAELARVLASTSLNFDLSVFELFVPLCFGHCCVLVRDALALIEQPVAVTLINTVPSAIKVLLDSDAIPAGTQVVNLAGEPLPKQTINDLLARRACRSVYNLYGPSEDTTYSTWMRFEAPVDGSVPIGRALPNSQALVLSPGLALLPPGVVGELYLCGAGVAKGYYNNPALTAERFIANPYYDAANPDSGPVLYRTGDLVRLDENGLLYFIGRVDSQVKLHGFRIELAEIELQLGRQTGVDAAIVVLRGSDEARQLVAYVKPAHMPPAGVEQAFVTALRESLAHALPAYMVPGAIVLMGEWPLTPNGKIDRAALPAPESATIAKTYLAPSSELERQLQDIWQQLLARERISVDADFFALGGNSLLLTRLHSRIKSSCGVNVPVKTLFAHRSIAAQAFIIEGFLAVSRAPDALAADVVEEEI</sequence>
<dbReference type="InterPro" id="IPR000873">
    <property type="entry name" value="AMP-dep_synth/lig_dom"/>
</dbReference>
<dbReference type="RefSeq" id="WP_261693208.1">
    <property type="nucleotide sequence ID" value="NZ_CP104694.1"/>
</dbReference>
<dbReference type="SUPFAM" id="SSF47336">
    <property type="entry name" value="ACP-like"/>
    <property type="match status" value="2"/>
</dbReference>
<dbReference type="PROSITE" id="PS00455">
    <property type="entry name" value="AMP_BINDING"/>
    <property type="match status" value="1"/>
</dbReference>
<dbReference type="NCBIfam" id="TIGR01733">
    <property type="entry name" value="AA-adenyl-dom"/>
    <property type="match status" value="1"/>
</dbReference>
<dbReference type="PANTHER" id="PTHR45527">
    <property type="entry name" value="NONRIBOSOMAL PEPTIDE SYNTHETASE"/>
    <property type="match status" value="1"/>
</dbReference>
<accession>A0ABY6B8M1</accession>
<evidence type="ECO:0000256" key="2">
    <source>
        <dbReference type="ARBA" id="ARBA00022450"/>
    </source>
</evidence>
<organism evidence="5 6">
    <name type="scientific">Tahibacter amnicola</name>
    <dbReference type="NCBI Taxonomy" id="2976241"/>
    <lineage>
        <taxon>Bacteria</taxon>
        <taxon>Pseudomonadati</taxon>
        <taxon>Pseudomonadota</taxon>
        <taxon>Gammaproteobacteria</taxon>
        <taxon>Lysobacterales</taxon>
        <taxon>Rhodanobacteraceae</taxon>
        <taxon>Tahibacter</taxon>
    </lineage>
</organism>
<dbReference type="InterPro" id="IPR006162">
    <property type="entry name" value="Ppantetheine_attach_site"/>
</dbReference>
<keyword evidence="2" id="KW-0596">Phosphopantetheine</keyword>
<dbReference type="Gene3D" id="1.10.1200.10">
    <property type="entry name" value="ACP-like"/>
    <property type="match status" value="2"/>
</dbReference>
<dbReference type="PROSITE" id="PS00012">
    <property type="entry name" value="PHOSPHOPANTETHEINE"/>
    <property type="match status" value="1"/>
</dbReference>
<dbReference type="Gene3D" id="1.10.10.1830">
    <property type="entry name" value="Non-ribosomal peptide synthase, adenylation domain"/>
    <property type="match status" value="1"/>
</dbReference>
<dbReference type="Pfam" id="PF00501">
    <property type="entry name" value="AMP-binding"/>
    <property type="match status" value="1"/>
</dbReference>
<dbReference type="PROSITE" id="PS50075">
    <property type="entry name" value="CARRIER"/>
    <property type="match status" value="2"/>
</dbReference>
<evidence type="ECO:0000313" key="5">
    <source>
        <dbReference type="EMBL" id="UXI66224.1"/>
    </source>
</evidence>
<dbReference type="SUPFAM" id="SSF52777">
    <property type="entry name" value="CoA-dependent acyltransferases"/>
    <property type="match status" value="4"/>
</dbReference>
<gene>
    <name evidence="5" type="ORF">N4264_15865</name>
</gene>
<evidence type="ECO:0000259" key="4">
    <source>
        <dbReference type="PROSITE" id="PS50075"/>
    </source>
</evidence>
<dbReference type="InterPro" id="IPR001242">
    <property type="entry name" value="Condensation_dom"/>
</dbReference>
<dbReference type="Gene3D" id="3.30.300.30">
    <property type="match status" value="1"/>
</dbReference>
<keyword evidence="3" id="KW-0597">Phosphoprotein</keyword>
<dbReference type="InterPro" id="IPR044894">
    <property type="entry name" value="TubC_N_sf"/>
</dbReference>
<dbReference type="SUPFAM" id="SSF56801">
    <property type="entry name" value="Acetyl-CoA synthetase-like"/>
    <property type="match status" value="1"/>
</dbReference>
<dbReference type="Pfam" id="PF00550">
    <property type="entry name" value="PP-binding"/>
    <property type="match status" value="2"/>
</dbReference>
<dbReference type="InterPro" id="IPR036736">
    <property type="entry name" value="ACP-like_sf"/>
</dbReference>
<protein>
    <submittedName>
        <fullName evidence="5">Amino acid adenylation domain-containing protein</fullName>
    </submittedName>
</protein>
<proteinExistence type="predicted"/>
<feature type="domain" description="Carrier" evidence="4">
    <location>
        <begin position="622"/>
        <end position="697"/>
    </location>
</feature>
<dbReference type="PANTHER" id="PTHR45527:SF1">
    <property type="entry name" value="FATTY ACID SYNTHASE"/>
    <property type="match status" value="1"/>
</dbReference>
<dbReference type="CDD" id="cd19531">
    <property type="entry name" value="LCL_NRPS-like"/>
    <property type="match status" value="2"/>
</dbReference>
<dbReference type="Gene3D" id="3.30.559.30">
    <property type="entry name" value="Nonribosomal peptide synthetase, condensation domain"/>
    <property type="match status" value="2"/>
</dbReference>
<evidence type="ECO:0000256" key="1">
    <source>
        <dbReference type="ARBA" id="ARBA00001957"/>
    </source>
</evidence>
<feature type="domain" description="Carrier" evidence="4">
    <location>
        <begin position="1698"/>
        <end position="1773"/>
    </location>
</feature>
<dbReference type="Pfam" id="PF00668">
    <property type="entry name" value="Condensation"/>
    <property type="match status" value="2"/>
</dbReference>
<name>A0ABY6B8M1_9GAMM</name>
<dbReference type="Pfam" id="PF18563">
    <property type="entry name" value="TubC_N"/>
    <property type="match status" value="1"/>
</dbReference>
<reference evidence="5" key="1">
    <citation type="submission" date="2022-09" db="EMBL/GenBank/DDBJ databases">
        <title>Tahibacter sp. nov., isolated from a fresh water.</title>
        <authorList>
            <person name="Baek J.H."/>
            <person name="Lee J.K."/>
            <person name="Kim J.M."/>
            <person name="Jeon C.O."/>
        </authorList>
    </citation>
    <scope>NUCLEOTIDE SEQUENCE</scope>
    <source>
        <strain evidence="5">W38</strain>
    </source>
</reference>
<dbReference type="Proteomes" id="UP001064632">
    <property type="component" value="Chromosome"/>
</dbReference>
<dbReference type="Gene3D" id="2.30.38.10">
    <property type="entry name" value="Luciferase, Domain 3"/>
    <property type="match status" value="1"/>
</dbReference>
<dbReference type="SMART" id="SM00823">
    <property type="entry name" value="PKS_PP"/>
    <property type="match status" value="2"/>
</dbReference>
<dbReference type="EMBL" id="CP104694">
    <property type="protein sequence ID" value="UXI66224.1"/>
    <property type="molecule type" value="Genomic_DNA"/>
</dbReference>
<dbReference type="Gene3D" id="3.30.559.10">
    <property type="entry name" value="Chloramphenicol acetyltransferase-like domain"/>
    <property type="match status" value="2"/>
</dbReference>
<dbReference type="InterPro" id="IPR045851">
    <property type="entry name" value="AMP-bd_C_sf"/>
</dbReference>